<dbReference type="InterPro" id="IPR026042">
    <property type="entry name" value="YjbJ"/>
</dbReference>
<evidence type="ECO:0000259" key="2">
    <source>
        <dbReference type="Pfam" id="PF05532"/>
    </source>
</evidence>
<dbReference type="RefSeq" id="WP_006974487.1">
    <property type="nucleotide sequence ID" value="NZ_ABCS01000067.1"/>
</dbReference>
<gene>
    <name evidence="3" type="ORF">PPSIR1_18437</name>
</gene>
<feature type="domain" description="CsbD-like" evidence="2">
    <location>
        <begin position="5"/>
        <end position="52"/>
    </location>
</feature>
<dbReference type="PIRSF" id="PIRSF039008">
    <property type="entry name" value="YjbJ"/>
    <property type="match status" value="1"/>
</dbReference>
<dbReference type="InterPro" id="IPR036629">
    <property type="entry name" value="YjbJ_sf"/>
</dbReference>
<dbReference type="Proteomes" id="UP000005801">
    <property type="component" value="Unassembled WGS sequence"/>
</dbReference>
<sequence>MNWTQIEGQWHQFKGKVRTQWGKLTDDDVERCEGRRDRLIGKLEERYGETKEW</sequence>
<proteinExistence type="inferred from homology"/>
<evidence type="ECO:0000313" key="4">
    <source>
        <dbReference type="Proteomes" id="UP000005801"/>
    </source>
</evidence>
<dbReference type="PANTHER" id="PTHR34977">
    <property type="entry name" value="UPF0337 PROTEIN YJBJ"/>
    <property type="match status" value="1"/>
</dbReference>
<dbReference type="Gene3D" id="1.10.1470.10">
    <property type="entry name" value="YjbJ"/>
    <property type="match status" value="1"/>
</dbReference>
<comment type="caution">
    <text evidence="3">The sequence shown here is derived from an EMBL/GenBank/DDBJ whole genome shotgun (WGS) entry which is preliminary data.</text>
</comment>
<accession>A6GCP6</accession>
<evidence type="ECO:0000256" key="1">
    <source>
        <dbReference type="ARBA" id="ARBA00009129"/>
    </source>
</evidence>
<dbReference type="OrthoDB" id="9796058at2"/>
<dbReference type="AlphaFoldDB" id="A6GCP6"/>
<keyword evidence="4" id="KW-1185">Reference proteome</keyword>
<reference evidence="3 4" key="1">
    <citation type="submission" date="2007-06" db="EMBL/GenBank/DDBJ databases">
        <authorList>
            <person name="Shimkets L."/>
            <person name="Ferriera S."/>
            <person name="Johnson J."/>
            <person name="Kravitz S."/>
            <person name="Beeson K."/>
            <person name="Sutton G."/>
            <person name="Rogers Y.-H."/>
            <person name="Friedman R."/>
            <person name="Frazier M."/>
            <person name="Venter J.C."/>
        </authorList>
    </citation>
    <scope>NUCLEOTIDE SEQUENCE [LARGE SCALE GENOMIC DNA]</scope>
    <source>
        <strain evidence="3 4">SIR-1</strain>
    </source>
</reference>
<dbReference type="SUPFAM" id="SSF69047">
    <property type="entry name" value="Hypothetical protein YjbJ"/>
    <property type="match status" value="1"/>
</dbReference>
<evidence type="ECO:0000313" key="3">
    <source>
        <dbReference type="EMBL" id="EDM76312.1"/>
    </source>
</evidence>
<dbReference type="Pfam" id="PF05532">
    <property type="entry name" value="CsbD"/>
    <property type="match status" value="1"/>
</dbReference>
<feature type="non-terminal residue" evidence="3">
    <location>
        <position position="53"/>
    </location>
</feature>
<name>A6GCP6_9BACT</name>
<protein>
    <submittedName>
        <fullName evidence="3">CsbD-like protein</fullName>
    </submittedName>
</protein>
<dbReference type="InterPro" id="IPR008462">
    <property type="entry name" value="CsbD"/>
</dbReference>
<comment type="similarity">
    <text evidence="1">Belongs to the UPF0337 (CsbD) family.</text>
</comment>
<dbReference type="STRING" id="391625.PPSIR1_18437"/>
<dbReference type="InterPro" id="IPR050423">
    <property type="entry name" value="UPF0337_stress_rsp"/>
</dbReference>
<dbReference type="eggNOG" id="COG3237">
    <property type="taxonomic scope" value="Bacteria"/>
</dbReference>
<organism evidence="3 4">
    <name type="scientific">Plesiocystis pacifica SIR-1</name>
    <dbReference type="NCBI Taxonomy" id="391625"/>
    <lineage>
        <taxon>Bacteria</taxon>
        <taxon>Pseudomonadati</taxon>
        <taxon>Myxococcota</taxon>
        <taxon>Polyangia</taxon>
        <taxon>Nannocystales</taxon>
        <taxon>Nannocystaceae</taxon>
        <taxon>Plesiocystis</taxon>
    </lineage>
</organism>
<dbReference type="PANTHER" id="PTHR34977:SF1">
    <property type="entry name" value="UPF0337 PROTEIN YJBJ"/>
    <property type="match status" value="1"/>
</dbReference>
<dbReference type="EMBL" id="ABCS01000067">
    <property type="protein sequence ID" value="EDM76312.1"/>
    <property type="molecule type" value="Genomic_DNA"/>
</dbReference>